<feature type="modified residue" description="4-aspartylphosphate" evidence="8">
    <location>
        <position position="568"/>
    </location>
</feature>
<keyword evidence="7" id="KW-0902">Two-component regulatory system</keyword>
<dbReference type="SMART" id="SM00388">
    <property type="entry name" value="HisKA"/>
    <property type="match status" value="1"/>
</dbReference>
<dbReference type="EMBL" id="JACYFG010000038">
    <property type="protein sequence ID" value="MBD5780814.1"/>
    <property type="molecule type" value="Genomic_DNA"/>
</dbReference>
<dbReference type="SMART" id="SM00448">
    <property type="entry name" value="REC"/>
    <property type="match status" value="1"/>
</dbReference>
<dbReference type="PROSITE" id="PS50109">
    <property type="entry name" value="HIS_KIN"/>
    <property type="match status" value="1"/>
</dbReference>
<dbReference type="Gene3D" id="1.10.287.130">
    <property type="match status" value="1"/>
</dbReference>
<feature type="domain" description="Histidine kinase" evidence="11">
    <location>
        <begin position="269"/>
        <end position="495"/>
    </location>
</feature>
<evidence type="ECO:0000256" key="1">
    <source>
        <dbReference type="ARBA" id="ARBA00000085"/>
    </source>
</evidence>
<dbReference type="PANTHER" id="PTHR45339:SF1">
    <property type="entry name" value="HYBRID SIGNAL TRANSDUCTION HISTIDINE KINASE J"/>
    <property type="match status" value="1"/>
</dbReference>
<dbReference type="InterPro" id="IPR003660">
    <property type="entry name" value="HAMP_dom"/>
</dbReference>
<gene>
    <name evidence="14" type="ORF">IEN85_15040</name>
</gene>
<feature type="transmembrane region" description="Helical" evidence="10">
    <location>
        <begin position="25"/>
        <end position="47"/>
    </location>
</feature>
<feature type="transmembrane region" description="Helical" evidence="10">
    <location>
        <begin position="167"/>
        <end position="189"/>
    </location>
</feature>
<dbReference type="PRINTS" id="PR00344">
    <property type="entry name" value="BCTRLSENSOR"/>
</dbReference>
<keyword evidence="5" id="KW-0808">Transferase</keyword>
<dbReference type="Gene3D" id="6.10.340.10">
    <property type="match status" value="1"/>
</dbReference>
<dbReference type="Proteomes" id="UP000622317">
    <property type="component" value="Unassembled WGS sequence"/>
</dbReference>
<dbReference type="CDD" id="cd06225">
    <property type="entry name" value="HAMP"/>
    <property type="match status" value="1"/>
</dbReference>
<organism evidence="14 15">
    <name type="scientific">Pelagicoccus enzymogenes</name>
    <dbReference type="NCBI Taxonomy" id="2773457"/>
    <lineage>
        <taxon>Bacteria</taxon>
        <taxon>Pseudomonadati</taxon>
        <taxon>Verrucomicrobiota</taxon>
        <taxon>Opitutia</taxon>
        <taxon>Puniceicoccales</taxon>
        <taxon>Pelagicoccaceae</taxon>
        <taxon>Pelagicoccus</taxon>
    </lineage>
</organism>
<dbReference type="AlphaFoldDB" id="A0A927FAF5"/>
<dbReference type="CDD" id="cd16922">
    <property type="entry name" value="HATPase_EvgS-ArcB-TorS-like"/>
    <property type="match status" value="1"/>
</dbReference>
<dbReference type="Gene3D" id="3.40.50.2300">
    <property type="match status" value="1"/>
</dbReference>
<dbReference type="Pfam" id="PF00072">
    <property type="entry name" value="Response_reg"/>
    <property type="match status" value="1"/>
</dbReference>
<evidence type="ECO:0000256" key="6">
    <source>
        <dbReference type="ARBA" id="ARBA00022777"/>
    </source>
</evidence>
<dbReference type="Pfam" id="PF17152">
    <property type="entry name" value="CHASE8"/>
    <property type="match status" value="1"/>
</dbReference>
<dbReference type="CDD" id="cd17546">
    <property type="entry name" value="REC_hyHK_CKI1_RcsC-like"/>
    <property type="match status" value="1"/>
</dbReference>
<dbReference type="InterPro" id="IPR011006">
    <property type="entry name" value="CheY-like_superfamily"/>
</dbReference>
<dbReference type="Pfam" id="PF00512">
    <property type="entry name" value="HisKA"/>
    <property type="match status" value="1"/>
</dbReference>
<dbReference type="SUPFAM" id="SSF52172">
    <property type="entry name" value="CheY-like"/>
    <property type="match status" value="1"/>
</dbReference>
<dbReference type="InterPro" id="IPR036890">
    <property type="entry name" value="HATPase_C_sf"/>
</dbReference>
<feature type="domain" description="Response regulatory" evidence="12">
    <location>
        <begin position="519"/>
        <end position="636"/>
    </location>
</feature>
<dbReference type="SMART" id="SM00304">
    <property type="entry name" value="HAMP"/>
    <property type="match status" value="1"/>
</dbReference>
<dbReference type="FunFam" id="3.30.565.10:FF:000010">
    <property type="entry name" value="Sensor histidine kinase RcsC"/>
    <property type="match status" value="1"/>
</dbReference>
<keyword evidence="10" id="KW-0812">Transmembrane</keyword>
<dbReference type="RefSeq" id="WP_191617923.1">
    <property type="nucleotide sequence ID" value="NZ_JACYFG010000038.1"/>
</dbReference>
<feature type="domain" description="HAMP" evidence="13">
    <location>
        <begin position="194"/>
        <end position="247"/>
    </location>
</feature>
<dbReference type="InterPro" id="IPR001789">
    <property type="entry name" value="Sig_transdc_resp-reg_receiver"/>
</dbReference>
<evidence type="ECO:0000256" key="8">
    <source>
        <dbReference type="PROSITE-ProRule" id="PRU00169"/>
    </source>
</evidence>
<dbReference type="SUPFAM" id="SSF47384">
    <property type="entry name" value="Homodimeric domain of signal transducing histidine kinase"/>
    <property type="match status" value="1"/>
</dbReference>
<evidence type="ECO:0000256" key="3">
    <source>
        <dbReference type="ARBA" id="ARBA00012438"/>
    </source>
</evidence>
<dbReference type="GO" id="GO:0016020">
    <property type="term" value="C:membrane"/>
    <property type="evidence" value="ECO:0007669"/>
    <property type="project" value="UniProtKB-SubCell"/>
</dbReference>
<name>A0A927FAF5_9BACT</name>
<keyword evidence="9" id="KW-0175">Coiled coil</keyword>
<comment type="catalytic activity">
    <reaction evidence="1">
        <text>ATP + protein L-histidine = ADP + protein N-phospho-L-histidine.</text>
        <dbReference type="EC" id="2.7.13.3"/>
    </reaction>
</comment>
<dbReference type="InterPro" id="IPR005467">
    <property type="entry name" value="His_kinase_dom"/>
</dbReference>
<evidence type="ECO:0000256" key="5">
    <source>
        <dbReference type="ARBA" id="ARBA00022679"/>
    </source>
</evidence>
<dbReference type="InterPro" id="IPR003661">
    <property type="entry name" value="HisK_dim/P_dom"/>
</dbReference>
<dbReference type="SUPFAM" id="SSF158472">
    <property type="entry name" value="HAMP domain-like"/>
    <property type="match status" value="1"/>
</dbReference>
<evidence type="ECO:0000256" key="10">
    <source>
        <dbReference type="SAM" id="Phobius"/>
    </source>
</evidence>
<proteinExistence type="predicted"/>
<dbReference type="GO" id="GO:0000155">
    <property type="term" value="F:phosphorelay sensor kinase activity"/>
    <property type="evidence" value="ECO:0007669"/>
    <property type="project" value="InterPro"/>
</dbReference>
<dbReference type="PROSITE" id="PS50885">
    <property type="entry name" value="HAMP"/>
    <property type="match status" value="1"/>
</dbReference>
<evidence type="ECO:0000259" key="11">
    <source>
        <dbReference type="PROSITE" id="PS50109"/>
    </source>
</evidence>
<evidence type="ECO:0000256" key="7">
    <source>
        <dbReference type="ARBA" id="ARBA00023012"/>
    </source>
</evidence>
<sequence>MSSPESGNVSPLFRYYQSLSIRKKLVALISAVAGFVTIASMLTSFVIELTSFRMRLLEEYERTARMTASNLETSISFRDEYDAHDMISVLSQREQIVCAVVYLTDGSVLAQFQRQDSNEKPTSLVSMEEDTRISGNYITVNQPISPKGTLDGYLVFKAELGELKDFIFARCLIFFSLIVASLGTAIILAKQLGSHVSKPIIELANTAERITKDHDFSTRQPRLSEDETGQLVDAFNEMMAEIENRSDELVQARDKAEASSKAKDDFLSVISHELRTPLNPIIGYVEILLRKAKEAEDRKQLGLVRQYAEHLQSLIDRVIDYSRFERGAVSLNLDPVNYQRLCQNVVNLMQQQADEKGIALSYSHTFENEEIQKYTTISTDRVKLQQVLLNLVANALKFTNNGSIEIRSHLRPCDQQQACLRIEVQDTGIGIDEANREHVFRPFSQIDVSLTRQYSGMGLGLAITQKIVNAMGGRIDFESKQSVGSTFWLEIPVTFTEGNEPDPESAEGLKTIDSKQSCKVLLVDDQAVNLELGEFMLSNSGHQVTCARSGEEAIELARKQRFDLIILDIKMPKMNGYETARALRKQEPAGQRTPIIAMTAHVNSRGIEQCTEAGMDDSLPKPFNTDRLNEIIRKWLA</sequence>
<evidence type="ECO:0000313" key="14">
    <source>
        <dbReference type="EMBL" id="MBD5780814.1"/>
    </source>
</evidence>
<evidence type="ECO:0000256" key="4">
    <source>
        <dbReference type="ARBA" id="ARBA00022553"/>
    </source>
</evidence>
<dbReference type="Pfam" id="PF02518">
    <property type="entry name" value="HATPase_c"/>
    <property type="match status" value="1"/>
</dbReference>
<evidence type="ECO:0000259" key="13">
    <source>
        <dbReference type="PROSITE" id="PS50885"/>
    </source>
</evidence>
<protein>
    <recommendedName>
        <fullName evidence="3">histidine kinase</fullName>
        <ecNumber evidence="3">2.7.13.3</ecNumber>
    </recommendedName>
</protein>
<comment type="subcellular location">
    <subcellularLocation>
        <location evidence="2">Membrane</location>
    </subcellularLocation>
</comment>
<keyword evidence="4 8" id="KW-0597">Phosphoprotein</keyword>
<reference evidence="14" key="1">
    <citation type="submission" date="2020-09" db="EMBL/GenBank/DDBJ databases">
        <title>Pelagicoccus enzymogenes sp. nov. with an EPS production, isolated from marine sediment.</title>
        <authorList>
            <person name="Feng X."/>
        </authorList>
    </citation>
    <scope>NUCLEOTIDE SEQUENCE</scope>
    <source>
        <strain evidence="14">NFK12</strain>
    </source>
</reference>
<feature type="coiled-coil region" evidence="9">
    <location>
        <begin position="232"/>
        <end position="259"/>
    </location>
</feature>
<dbReference type="EC" id="2.7.13.3" evidence="3"/>
<keyword evidence="10" id="KW-1133">Transmembrane helix</keyword>
<dbReference type="Pfam" id="PF00672">
    <property type="entry name" value="HAMP"/>
    <property type="match status" value="1"/>
</dbReference>
<keyword evidence="15" id="KW-1185">Reference proteome</keyword>
<evidence type="ECO:0000313" key="15">
    <source>
        <dbReference type="Proteomes" id="UP000622317"/>
    </source>
</evidence>
<dbReference type="PROSITE" id="PS50110">
    <property type="entry name" value="RESPONSE_REGULATORY"/>
    <property type="match status" value="1"/>
</dbReference>
<dbReference type="Gene3D" id="3.30.565.10">
    <property type="entry name" value="Histidine kinase-like ATPase, C-terminal domain"/>
    <property type="match status" value="1"/>
</dbReference>
<dbReference type="InterPro" id="IPR003594">
    <property type="entry name" value="HATPase_dom"/>
</dbReference>
<dbReference type="PANTHER" id="PTHR45339">
    <property type="entry name" value="HYBRID SIGNAL TRANSDUCTION HISTIDINE KINASE J"/>
    <property type="match status" value="1"/>
</dbReference>
<dbReference type="InterPro" id="IPR033417">
    <property type="entry name" value="CHASE8"/>
</dbReference>
<dbReference type="CDD" id="cd00082">
    <property type="entry name" value="HisKA"/>
    <property type="match status" value="1"/>
</dbReference>
<evidence type="ECO:0000256" key="2">
    <source>
        <dbReference type="ARBA" id="ARBA00004370"/>
    </source>
</evidence>
<keyword evidence="10" id="KW-0472">Membrane</keyword>
<accession>A0A927FAF5</accession>
<keyword evidence="6" id="KW-0418">Kinase</keyword>
<comment type="caution">
    <text evidence="14">The sequence shown here is derived from an EMBL/GenBank/DDBJ whole genome shotgun (WGS) entry which is preliminary data.</text>
</comment>
<dbReference type="InterPro" id="IPR004358">
    <property type="entry name" value="Sig_transdc_His_kin-like_C"/>
</dbReference>
<evidence type="ECO:0000256" key="9">
    <source>
        <dbReference type="SAM" id="Coils"/>
    </source>
</evidence>
<dbReference type="SUPFAM" id="SSF55874">
    <property type="entry name" value="ATPase domain of HSP90 chaperone/DNA topoisomerase II/histidine kinase"/>
    <property type="match status" value="1"/>
</dbReference>
<dbReference type="InterPro" id="IPR036097">
    <property type="entry name" value="HisK_dim/P_sf"/>
</dbReference>
<evidence type="ECO:0000259" key="12">
    <source>
        <dbReference type="PROSITE" id="PS50110"/>
    </source>
</evidence>
<dbReference type="SMART" id="SM00387">
    <property type="entry name" value="HATPase_c"/>
    <property type="match status" value="1"/>
</dbReference>